<accession>A0A0G0QQN2</accession>
<protein>
    <submittedName>
        <fullName evidence="2">Uncharacterized protein</fullName>
    </submittedName>
</protein>
<evidence type="ECO:0000313" key="3">
    <source>
        <dbReference type="Proteomes" id="UP000034665"/>
    </source>
</evidence>
<reference evidence="2 3" key="1">
    <citation type="journal article" date="2015" name="Nature">
        <title>rRNA introns, odd ribosomes, and small enigmatic genomes across a large radiation of phyla.</title>
        <authorList>
            <person name="Brown C.T."/>
            <person name="Hug L.A."/>
            <person name="Thomas B.C."/>
            <person name="Sharon I."/>
            <person name="Castelle C.J."/>
            <person name="Singh A."/>
            <person name="Wilkins M.J."/>
            <person name="Williams K.H."/>
            <person name="Banfield J.F."/>
        </authorList>
    </citation>
    <scope>NUCLEOTIDE SEQUENCE [LARGE SCALE GENOMIC DNA]</scope>
</reference>
<feature type="transmembrane region" description="Helical" evidence="1">
    <location>
        <begin position="60"/>
        <end position="79"/>
    </location>
</feature>
<keyword evidence="1" id="KW-0472">Membrane</keyword>
<name>A0A0G0QQN2_9BACT</name>
<proteinExistence type="predicted"/>
<gene>
    <name evidence="2" type="ORF">UT41_C0001G0224</name>
</gene>
<keyword evidence="1" id="KW-1133">Transmembrane helix</keyword>
<dbReference type="EMBL" id="LBWR01000001">
    <property type="protein sequence ID" value="KKR12680.1"/>
    <property type="molecule type" value="Genomic_DNA"/>
</dbReference>
<dbReference type="AlphaFoldDB" id="A0A0G0QQN2"/>
<organism evidence="2 3">
    <name type="scientific">Candidatus Wolfebacteria bacterium GW2011_GWC2_39_22</name>
    <dbReference type="NCBI Taxonomy" id="1619013"/>
    <lineage>
        <taxon>Bacteria</taxon>
        <taxon>Candidatus Wolfeibacteriota</taxon>
    </lineage>
</organism>
<dbReference type="Proteomes" id="UP000034665">
    <property type="component" value="Unassembled WGS sequence"/>
</dbReference>
<keyword evidence="1" id="KW-0812">Transmembrane</keyword>
<comment type="caution">
    <text evidence="2">The sequence shown here is derived from an EMBL/GenBank/DDBJ whole genome shotgun (WGS) entry which is preliminary data.</text>
</comment>
<evidence type="ECO:0000256" key="1">
    <source>
        <dbReference type="SAM" id="Phobius"/>
    </source>
</evidence>
<evidence type="ECO:0000313" key="2">
    <source>
        <dbReference type="EMBL" id="KKR12680.1"/>
    </source>
</evidence>
<sequence length="99" mass="11159">MKPWKINLLGLGVLFLIASLTPNFKTIMGWIIPLSAVWVYLDARKLEIGKYKANLFGRGPISYAWVTLIIWPIALPNYISFRQKIKDGKIPLKASKASA</sequence>